<dbReference type="AlphaFoldDB" id="A0A495QXN4"/>
<evidence type="ECO:0000313" key="2">
    <source>
        <dbReference type="Proteomes" id="UP000274601"/>
    </source>
</evidence>
<organism evidence="1 2">
    <name type="scientific">Actinomadura pelletieri DSM 43383</name>
    <dbReference type="NCBI Taxonomy" id="1120940"/>
    <lineage>
        <taxon>Bacteria</taxon>
        <taxon>Bacillati</taxon>
        <taxon>Actinomycetota</taxon>
        <taxon>Actinomycetes</taxon>
        <taxon>Streptosporangiales</taxon>
        <taxon>Thermomonosporaceae</taxon>
        <taxon>Actinomadura</taxon>
    </lineage>
</organism>
<name>A0A495QXN4_9ACTN</name>
<gene>
    <name evidence="1" type="ORF">BZB76_0316</name>
</gene>
<dbReference type="Proteomes" id="UP000274601">
    <property type="component" value="Unassembled WGS sequence"/>
</dbReference>
<keyword evidence="2" id="KW-1185">Reference proteome</keyword>
<comment type="caution">
    <text evidence="1">The sequence shown here is derived from an EMBL/GenBank/DDBJ whole genome shotgun (WGS) entry which is preliminary data.</text>
</comment>
<dbReference type="Gene3D" id="3.20.20.150">
    <property type="entry name" value="Divalent-metal-dependent TIM barrel enzymes"/>
    <property type="match status" value="1"/>
</dbReference>
<protein>
    <recommendedName>
        <fullName evidence="3">Xylose isomerase-like TIM barrel protein</fullName>
    </recommendedName>
</protein>
<dbReference type="EMBL" id="RBWU01000001">
    <property type="protein sequence ID" value="RKS78882.1"/>
    <property type="molecule type" value="Genomic_DNA"/>
</dbReference>
<sequence>MTVTPARAAAVATSRGLCRARTVGSESLRRLMVPHGRVTGVRLAVKPLQPKMIGARSAAVTLDEVTELAERFDASACGVIVDAYHVVSDWLSFTTNDLTGLSEVEITCGELAKDDPGDLIGHVIQRLDEFV</sequence>
<evidence type="ECO:0000313" key="1">
    <source>
        <dbReference type="EMBL" id="RKS78882.1"/>
    </source>
</evidence>
<reference evidence="1 2" key="1">
    <citation type="submission" date="2018-10" db="EMBL/GenBank/DDBJ databases">
        <title>Genomic Encyclopedia of Archaeal and Bacterial Type Strains, Phase II (KMG-II): from individual species to whole genera.</title>
        <authorList>
            <person name="Goeker M."/>
        </authorList>
    </citation>
    <scope>NUCLEOTIDE SEQUENCE [LARGE SCALE GENOMIC DNA]</scope>
    <source>
        <strain evidence="1 2">DSM 43383</strain>
    </source>
</reference>
<evidence type="ECO:0008006" key="3">
    <source>
        <dbReference type="Google" id="ProtNLM"/>
    </source>
</evidence>
<accession>A0A495QXN4</accession>
<proteinExistence type="predicted"/>